<reference evidence="3 4" key="1">
    <citation type="journal article" date="2022" name="Allergy">
        <title>Genome assembly and annotation of Periplaneta americana reveal a comprehensive cockroach allergen profile.</title>
        <authorList>
            <person name="Wang L."/>
            <person name="Xiong Q."/>
            <person name="Saelim N."/>
            <person name="Wang L."/>
            <person name="Nong W."/>
            <person name="Wan A.T."/>
            <person name="Shi M."/>
            <person name="Liu X."/>
            <person name="Cao Q."/>
            <person name="Hui J.H.L."/>
            <person name="Sookrung N."/>
            <person name="Leung T.F."/>
            <person name="Tungtrongchitr A."/>
            <person name="Tsui S.K.W."/>
        </authorList>
    </citation>
    <scope>NUCLEOTIDE SEQUENCE [LARGE SCALE GENOMIC DNA]</scope>
    <source>
        <strain evidence="3">PWHHKU_190912</strain>
    </source>
</reference>
<comment type="caution">
    <text evidence="3">The sequence shown here is derived from an EMBL/GenBank/DDBJ whole genome shotgun (WGS) entry which is preliminary data.</text>
</comment>
<organism evidence="3 4">
    <name type="scientific">Periplaneta americana</name>
    <name type="common">American cockroach</name>
    <name type="synonym">Blatta americana</name>
    <dbReference type="NCBI Taxonomy" id="6978"/>
    <lineage>
        <taxon>Eukaryota</taxon>
        <taxon>Metazoa</taxon>
        <taxon>Ecdysozoa</taxon>
        <taxon>Arthropoda</taxon>
        <taxon>Hexapoda</taxon>
        <taxon>Insecta</taxon>
        <taxon>Pterygota</taxon>
        <taxon>Neoptera</taxon>
        <taxon>Polyneoptera</taxon>
        <taxon>Dictyoptera</taxon>
        <taxon>Blattodea</taxon>
        <taxon>Blattoidea</taxon>
        <taxon>Blattidae</taxon>
        <taxon>Blattinae</taxon>
        <taxon>Periplaneta</taxon>
    </lineage>
</organism>
<dbReference type="InterPro" id="IPR041426">
    <property type="entry name" value="Mos1_HTH"/>
</dbReference>
<evidence type="ECO:0000256" key="1">
    <source>
        <dbReference type="SAM" id="MobiDB-lite"/>
    </source>
</evidence>
<dbReference type="Pfam" id="PF17906">
    <property type="entry name" value="HTH_48"/>
    <property type="match status" value="1"/>
</dbReference>
<name>A0ABQ8TYA6_PERAM</name>
<feature type="domain" description="Mos1 transposase HTH" evidence="2">
    <location>
        <begin position="232"/>
        <end position="275"/>
    </location>
</feature>
<feature type="region of interest" description="Disordered" evidence="1">
    <location>
        <begin position="365"/>
        <end position="396"/>
    </location>
</feature>
<accession>A0ABQ8TYA6</accession>
<gene>
    <name evidence="3" type="ORF">ANN_03177</name>
</gene>
<evidence type="ECO:0000259" key="2">
    <source>
        <dbReference type="Pfam" id="PF17906"/>
    </source>
</evidence>
<dbReference type="Gene3D" id="1.10.10.1450">
    <property type="match status" value="1"/>
</dbReference>
<protein>
    <recommendedName>
        <fullName evidence="2">Mos1 transposase HTH domain-containing protein</fullName>
    </recommendedName>
</protein>
<dbReference type="EMBL" id="JAJSOF020000001">
    <property type="protein sequence ID" value="KAJ4451707.1"/>
    <property type="molecule type" value="Genomic_DNA"/>
</dbReference>
<sequence>MPGTDASRFSLLKAKVNLNTETLCTERVHRDEPPEHNCNAVAGANHLVARKKIILAPLHIKLGVMKQFVKALDKNLPCFQYLCTKLSSLPHAKMREGIFYGPQIRKLMIDHNFTSTMNETEENVWNAFKEVVKKFLGNVKDPRYKEIVGNMMDKFKVLGYNMYPKLHFLMDHIDYFPENLGVLSEEQGERLHQNLKEVERRYQGRWDINMMADYCWSIARDDSSREYSRTSHTLRFHFSRGAKAAEEASNIYAVCEDNDLGESTARIWFSRFKKGRFDISDTPCSIGPSGFYEDRLNTLIHNDPRELANVMNCDHSTIVRHLLPPTETSSTRNPRKTTNKTAIRAKSLQYLRKIKKYREEGRSIFYMDDDDDDDDDGGGGEKGNSEALMNITDISA</sequence>
<evidence type="ECO:0000313" key="4">
    <source>
        <dbReference type="Proteomes" id="UP001148838"/>
    </source>
</evidence>
<dbReference type="PANTHER" id="PTHR46114">
    <property type="entry name" value="APPLE DOMAIN-CONTAINING PROTEIN"/>
    <property type="match status" value="1"/>
</dbReference>
<evidence type="ECO:0000313" key="3">
    <source>
        <dbReference type="EMBL" id="KAJ4451707.1"/>
    </source>
</evidence>
<dbReference type="PANTHER" id="PTHR46114:SF1">
    <property type="entry name" value="ZAD DOMAIN-CONTAINING PROTEIN"/>
    <property type="match status" value="1"/>
</dbReference>
<feature type="compositionally biased region" description="Acidic residues" evidence="1">
    <location>
        <begin position="367"/>
        <end position="378"/>
    </location>
</feature>
<proteinExistence type="predicted"/>
<dbReference type="Proteomes" id="UP001148838">
    <property type="component" value="Unassembled WGS sequence"/>
</dbReference>
<keyword evidence="4" id="KW-1185">Reference proteome</keyword>